<dbReference type="EMBL" id="CP012752">
    <property type="protein sequence ID" value="ALG15424.1"/>
    <property type="molecule type" value="Genomic_DNA"/>
</dbReference>
<evidence type="ECO:0000313" key="4">
    <source>
        <dbReference type="EMBL" id="ALG15424.1"/>
    </source>
</evidence>
<dbReference type="InterPro" id="IPR002818">
    <property type="entry name" value="DJ-1/PfpI"/>
</dbReference>
<dbReference type="InterPro" id="IPR052158">
    <property type="entry name" value="INH-QAR"/>
</dbReference>
<proteinExistence type="predicted"/>
<dbReference type="InterPro" id="IPR018060">
    <property type="entry name" value="HTH_AraC"/>
</dbReference>
<dbReference type="Gene3D" id="1.10.10.60">
    <property type="entry name" value="Homeodomain-like"/>
    <property type="match status" value="1"/>
</dbReference>
<dbReference type="InterPro" id="IPR009057">
    <property type="entry name" value="Homeodomain-like_sf"/>
</dbReference>
<gene>
    <name evidence="4" type="ORF">AOZ06_39795</name>
</gene>
<dbReference type="Gene3D" id="3.40.50.880">
    <property type="match status" value="1"/>
</dbReference>
<dbReference type="STRING" id="860235.AOZ06_39795"/>
<evidence type="ECO:0000256" key="2">
    <source>
        <dbReference type="ARBA" id="ARBA00023163"/>
    </source>
</evidence>
<evidence type="ECO:0000256" key="1">
    <source>
        <dbReference type="ARBA" id="ARBA00023015"/>
    </source>
</evidence>
<evidence type="ECO:0000313" key="5">
    <source>
        <dbReference type="Proteomes" id="UP000063699"/>
    </source>
</evidence>
<dbReference type="GO" id="GO:0003700">
    <property type="term" value="F:DNA-binding transcription factor activity"/>
    <property type="evidence" value="ECO:0007669"/>
    <property type="project" value="InterPro"/>
</dbReference>
<dbReference type="KEGG" id="kphy:AOZ06_39795"/>
<reference evidence="4 5" key="1">
    <citation type="submission" date="2015-07" db="EMBL/GenBank/DDBJ databases">
        <title>Genome sequencing of Kibdelosporangium phytohabitans.</title>
        <authorList>
            <person name="Qin S."/>
            <person name="Xing K."/>
        </authorList>
    </citation>
    <scope>NUCLEOTIDE SEQUENCE [LARGE SCALE GENOMIC DNA]</scope>
    <source>
        <strain evidence="4 5">KLBMP1111</strain>
    </source>
</reference>
<accession>A0A0N9IFV9</accession>
<sequence length="326" mass="35787">MRIGVMAYEGCFGAEIFGITDLLRIANHVARRSDVAAGDVFEVSVVARRGALVRVAGGISVGARQWHPGLDTLVVPGFELASAEGLTGSLARWRQETSFLSLVAARGVPVASVCVGAFLLGEAGLLDGRTVTTSWLFARELAARHPRATVDADAMMVADGNVTTTAAFSTVHDLAMHLVTRYAGDQVARSTSRIGLVPDNRDSQAAYVDREVIASTGPRFARSVQRWLVDRLEQPYDLPAMSRAFEVSPRTMLRRFALETGRTPLEFLREARVNAATRLLESTDWRVPEIMERIGYVDPSSFRRLFARQTGMTPGAYRRQFTRTAR</sequence>
<dbReference type="PANTHER" id="PTHR43130">
    <property type="entry name" value="ARAC-FAMILY TRANSCRIPTIONAL REGULATOR"/>
    <property type="match status" value="1"/>
</dbReference>
<dbReference type="Pfam" id="PF01965">
    <property type="entry name" value="DJ-1_PfpI"/>
    <property type="match status" value="1"/>
</dbReference>
<protein>
    <submittedName>
        <fullName evidence="4">AraC family transcriptional regulator</fullName>
    </submittedName>
</protein>
<dbReference type="Pfam" id="PF12833">
    <property type="entry name" value="HTH_18"/>
    <property type="match status" value="1"/>
</dbReference>
<dbReference type="OrthoDB" id="3660033at2"/>
<dbReference type="SUPFAM" id="SSF52317">
    <property type="entry name" value="Class I glutamine amidotransferase-like"/>
    <property type="match status" value="1"/>
</dbReference>
<keyword evidence="5" id="KW-1185">Reference proteome</keyword>
<dbReference type="InterPro" id="IPR029062">
    <property type="entry name" value="Class_I_gatase-like"/>
</dbReference>
<dbReference type="GO" id="GO:0043565">
    <property type="term" value="F:sequence-specific DNA binding"/>
    <property type="evidence" value="ECO:0007669"/>
    <property type="project" value="InterPro"/>
</dbReference>
<dbReference type="SMART" id="SM00342">
    <property type="entry name" value="HTH_ARAC"/>
    <property type="match status" value="1"/>
</dbReference>
<feature type="domain" description="HTH araC/xylS-type" evidence="3">
    <location>
        <begin position="222"/>
        <end position="320"/>
    </location>
</feature>
<dbReference type="Proteomes" id="UP000063699">
    <property type="component" value="Chromosome"/>
</dbReference>
<keyword evidence="2" id="KW-0804">Transcription</keyword>
<dbReference type="AlphaFoldDB" id="A0A0N9IFV9"/>
<keyword evidence="1" id="KW-0805">Transcription regulation</keyword>
<dbReference type="SUPFAM" id="SSF46689">
    <property type="entry name" value="Homeodomain-like"/>
    <property type="match status" value="2"/>
</dbReference>
<organism evidence="4 5">
    <name type="scientific">Kibdelosporangium phytohabitans</name>
    <dbReference type="NCBI Taxonomy" id="860235"/>
    <lineage>
        <taxon>Bacteria</taxon>
        <taxon>Bacillati</taxon>
        <taxon>Actinomycetota</taxon>
        <taxon>Actinomycetes</taxon>
        <taxon>Pseudonocardiales</taxon>
        <taxon>Pseudonocardiaceae</taxon>
        <taxon>Kibdelosporangium</taxon>
    </lineage>
</organism>
<evidence type="ECO:0000259" key="3">
    <source>
        <dbReference type="PROSITE" id="PS01124"/>
    </source>
</evidence>
<name>A0A0N9IFV9_9PSEU</name>
<dbReference type="PANTHER" id="PTHR43130:SF11">
    <property type="entry name" value="TRANSCRIPTIONAL REGULATORY PROTEIN"/>
    <property type="match status" value="1"/>
</dbReference>
<dbReference type="PROSITE" id="PS01124">
    <property type="entry name" value="HTH_ARAC_FAMILY_2"/>
    <property type="match status" value="1"/>
</dbReference>